<protein>
    <submittedName>
        <fullName evidence="1">Uncharacterized protein</fullName>
    </submittedName>
</protein>
<reference evidence="1 2" key="1">
    <citation type="journal article" date="2017" name="Gigascience">
        <title>Draft genome of the honey bee ectoparasitic mite, Tropilaelaps mercedesae, is shaped by the parasitic life history.</title>
        <authorList>
            <person name="Dong X."/>
            <person name="Armstrong S.D."/>
            <person name="Xia D."/>
            <person name="Makepeace B.L."/>
            <person name="Darby A.C."/>
            <person name="Kadowaki T."/>
        </authorList>
    </citation>
    <scope>NUCLEOTIDE SEQUENCE [LARGE SCALE GENOMIC DNA]</scope>
    <source>
        <strain evidence="1">Wuxi-XJTLU</strain>
    </source>
</reference>
<dbReference type="AlphaFoldDB" id="A0A1V9Y0I4"/>
<keyword evidence="2" id="KW-1185">Reference proteome</keyword>
<proteinExistence type="predicted"/>
<sequence length="110" mass="12426">MSEMIGGNIYYLLEICRNLPHPQVDPTSIRPIILLPCMGDRNMGFNPNRSRGIRVQVQQKKKINPLTDENSRRHRVSVEVNFKEGTRAINCASCDISVGYPDQALLTSDI</sequence>
<evidence type="ECO:0000313" key="2">
    <source>
        <dbReference type="Proteomes" id="UP000192247"/>
    </source>
</evidence>
<name>A0A1V9Y0I4_9ACAR</name>
<dbReference type="EMBL" id="MNPL01001397">
    <property type="protein sequence ID" value="OQR79203.1"/>
    <property type="molecule type" value="Genomic_DNA"/>
</dbReference>
<accession>A0A1V9Y0I4</accession>
<comment type="caution">
    <text evidence="1">The sequence shown here is derived from an EMBL/GenBank/DDBJ whole genome shotgun (WGS) entry which is preliminary data.</text>
</comment>
<dbReference type="InParanoid" id="A0A1V9Y0I4"/>
<evidence type="ECO:0000313" key="1">
    <source>
        <dbReference type="EMBL" id="OQR79203.1"/>
    </source>
</evidence>
<dbReference type="Proteomes" id="UP000192247">
    <property type="component" value="Unassembled WGS sequence"/>
</dbReference>
<gene>
    <name evidence="1" type="ORF">BIW11_02594</name>
</gene>
<organism evidence="1 2">
    <name type="scientific">Tropilaelaps mercedesae</name>
    <dbReference type="NCBI Taxonomy" id="418985"/>
    <lineage>
        <taxon>Eukaryota</taxon>
        <taxon>Metazoa</taxon>
        <taxon>Ecdysozoa</taxon>
        <taxon>Arthropoda</taxon>
        <taxon>Chelicerata</taxon>
        <taxon>Arachnida</taxon>
        <taxon>Acari</taxon>
        <taxon>Parasitiformes</taxon>
        <taxon>Mesostigmata</taxon>
        <taxon>Gamasina</taxon>
        <taxon>Dermanyssoidea</taxon>
        <taxon>Laelapidae</taxon>
        <taxon>Tropilaelaps</taxon>
    </lineage>
</organism>